<evidence type="ECO:0000313" key="2">
    <source>
        <dbReference type="Proteomes" id="UP000216478"/>
    </source>
</evidence>
<evidence type="ECO:0000313" key="1">
    <source>
        <dbReference type="EMBL" id="OYR13208.1"/>
    </source>
</evidence>
<protein>
    <submittedName>
        <fullName evidence="1">Uncharacterized protein</fullName>
    </submittedName>
</protein>
<name>A0A256FEJ7_9HYPH</name>
<dbReference type="Proteomes" id="UP000216478">
    <property type="component" value="Unassembled WGS sequence"/>
</dbReference>
<keyword evidence="2" id="KW-1185">Reference proteome</keyword>
<proteinExistence type="predicted"/>
<comment type="caution">
    <text evidence="1">The sequence shown here is derived from an EMBL/GenBank/DDBJ whole genome shotgun (WGS) entry which is preliminary data.</text>
</comment>
<sequence length="65" mass="7217">MRIIDWGEEDAAGGTLRATIGKRTAGTVEELLADDVFIWFSCSDCEAFQKLEAQDKRYSSSAKNN</sequence>
<reference evidence="1 2" key="1">
    <citation type="submission" date="2017-07" db="EMBL/GenBank/DDBJ databases">
        <title>Phylogenetic study on the rhizospheric bacterium Ochrobactrum sp. A44.</title>
        <authorList>
            <person name="Krzyzanowska D.M."/>
            <person name="Ossowicki A."/>
            <person name="Rajewska M."/>
            <person name="Maciag T."/>
            <person name="Kaczynski Z."/>
            <person name="Czerwicka M."/>
            <person name="Jafra S."/>
        </authorList>
    </citation>
    <scope>NUCLEOTIDE SEQUENCE [LARGE SCALE GENOMIC DNA]</scope>
    <source>
        <strain evidence="1 2">OgA9a</strain>
    </source>
</reference>
<gene>
    <name evidence="1" type="ORF">CEV33_0932</name>
</gene>
<accession>A0A256FEJ7</accession>
<organism evidence="1 2">
    <name type="scientific">Brucella grignonensis</name>
    <dbReference type="NCBI Taxonomy" id="94627"/>
    <lineage>
        <taxon>Bacteria</taxon>
        <taxon>Pseudomonadati</taxon>
        <taxon>Pseudomonadota</taxon>
        <taxon>Alphaproteobacteria</taxon>
        <taxon>Hyphomicrobiales</taxon>
        <taxon>Brucellaceae</taxon>
        <taxon>Brucella/Ochrobactrum group</taxon>
        <taxon>Brucella</taxon>
    </lineage>
</organism>
<dbReference type="EMBL" id="NNRL01000158">
    <property type="protein sequence ID" value="OYR13208.1"/>
    <property type="molecule type" value="Genomic_DNA"/>
</dbReference>
<dbReference type="AlphaFoldDB" id="A0A256FEJ7"/>